<comment type="caution">
    <text evidence="1">The sequence shown here is derived from an EMBL/GenBank/DDBJ whole genome shotgun (WGS) entry which is preliminary data.</text>
</comment>
<proteinExistence type="predicted"/>
<evidence type="ECO:0000313" key="2">
    <source>
        <dbReference type="Proteomes" id="UP001060085"/>
    </source>
</evidence>
<evidence type="ECO:0000313" key="1">
    <source>
        <dbReference type="EMBL" id="KAI5648727.1"/>
    </source>
</evidence>
<organism evidence="1 2">
    <name type="scientific">Catharanthus roseus</name>
    <name type="common">Madagascar periwinkle</name>
    <name type="synonym">Vinca rosea</name>
    <dbReference type="NCBI Taxonomy" id="4058"/>
    <lineage>
        <taxon>Eukaryota</taxon>
        <taxon>Viridiplantae</taxon>
        <taxon>Streptophyta</taxon>
        <taxon>Embryophyta</taxon>
        <taxon>Tracheophyta</taxon>
        <taxon>Spermatophyta</taxon>
        <taxon>Magnoliopsida</taxon>
        <taxon>eudicotyledons</taxon>
        <taxon>Gunneridae</taxon>
        <taxon>Pentapetalae</taxon>
        <taxon>asterids</taxon>
        <taxon>lamiids</taxon>
        <taxon>Gentianales</taxon>
        <taxon>Apocynaceae</taxon>
        <taxon>Rauvolfioideae</taxon>
        <taxon>Vinceae</taxon>
        <taxon>Catharanthinae</taxon>
        <taxon>Catharanthus</taxon>
    </lineage>
</organism>
<dbReference type="Proteomes" id="UP001060085">
    <property type="component" value="Linkage Group LG08"/>
</dbReference>
<accession>A0ACB9ZM07</accession>
<reference evidence="2" key="1">
    <citation type="journal article" date="2023" name="Nat. Plants">
        <title>Single-cell RNA sequencing provides a high-resolution roadmap for understanding the multicellular compartmentation of specialized metabolism.</title>
        <authorList>
            <person name="Sun S."/>
            <person name="Shen X."/>
            <person name="Li Y."/>
            <person name="Li Y."/>
            <person name="Wang S."/>
            <person name="Li R."/>
            <person name="Zhang H."/>
            <person name="Shen G."/>
            <person name="Guo B."/>
            <person name="Wei J."/>
            <person name="Xu J."/>
            <person name="St-Pierre B."/>
            <person name="Chen S."/>
            <person name="Sun C."/>
        </authorList>
    </citation>
    <scope>NUCLEOTIDE SEQUENCE [LARGE SCALE GENOMIC DNA]</scope>
</reference>
<name>A0ACB9ZM07_CATRO</name>
<dbReference type="EMBL" id="CM044708">
    <property type="protein sequence ID" value="KAI5648727.1"/>
    <property type="molecule type" value="Genomic_DNA"/>
</dbReference>
<gene>
    <name evidence="1" type="ORF">M9H77_34732</name>
</gene>
<sequence>MHLWPSMRLRDSFKIGYLKKLELNLHRMNSEKKRQQQQGSEGCSNDNNYQEKLLNNDNNNSHTKDTPKGGKFVSICRELILIFSCCYCCFCCGACVEDEGN</sequence>
<protein>
    <submittedName>
        <fullName evidence="1">Uncharacterized protein</fullName>
    </submittedName>
</protein>
<keyword evidence="2" id="KW-1185">Reference proteome</keyword>